<dbReference type="InterPro" id="IPR029063">
    <property type="entry name" value="SAM-dependent_MTases_sf"/>
</dbReference>
<dbReference type="GO" id="GO:0032259">
    <property type="term" value="P:methylation"/>
    <property type="evidence" value="ECO:0007669"/>
    <property type="project" value="UniProtKB-KW"/>
</dbReference>
<dbReference type="EMBL" id="SACL01000004">
    <property type="protein sequence ID" value="RVT95916.1"/>
    <property type="molecule type" value="Genomic_DNA"/>
</dbReference>
<comment type="caution">
    <text evidence="1">The sequence shown here is derived from an EMBL/GenBank/DDBJ whole genome shotgun (WGS) entry which is preliminary data.</text>
</comment>
<dbReference type="Pfam" id="PF13578">
    <property type="entry name" value="Methyltransf_24"/>
    <property type="match status" value="1"/>
</dbReference>
<sequence length="326" mass="36983">MLQKTMTILANIPPGTHLPEGEDCFDEDEIAQIGQLLARLVYAPSGLRKKLQSYGVTLTRSDFYSEIPTIEDLEQSASRARPLKLDGLFPAPAIMRAFLTELDGYAADFRPPMVSDDPHRFAWQNGSFTFSDALAYYAMIRRYRPRTVLELGSGMSTLVAMEALKANGEGRLICVEPFPSDMLRMLPGITLMTHKAQELDDDFLNRHLTAGDILFIDTTHTVRHESDCLHIYLRLLPKLTCATYVHAHDIFLPDGLPLHLMRDHQIFWNEQYLLYALLLENPDTRILYGSAWHTRHNRQGLEAFMRGRFAPGGASFWFSRTPGKPG</sequence>
<evidence type="ECO:0000313" key="2">
    <source>
        <dbReference type="Proteomes" id="UP000282957"/>
    </source>
</evidence>
<gene>
    <name evidence="1" type="ORF">EOD42_12315</name>
</gene>
<dbReference type="GO" id="GO:0008168">
    <property type="term" value="F:methyltransferase activity"/>
    <property type="evidence" value="ECO:0007669"/>
    <property type="project" value="UniProtKB-KW"/>
</dbReference>
<organism evidence="1 2">
    <name type="scientific">Rhodovarius crocodyli</name>
    <dbReference type="NCBI Taxonomy" id="1979269"/>
    <lineage>
        <taxon>Bacteria</taxon>
        <taxon>Pseudomonadati</taxon>
        <taxon>Pseudomonadota</taxon>
        <taxon>Alphaproteobacteria</taxon>
        <taxon>Acetobacterales</taxon>
        <taxon>Roseomonadaceae</taxon>
        <taxon>Rhodovarius</taxon>
    </lineage>
</organism>
<keyword evidence="1" id="KW-0808">Transferase</keyword>
<dbReference type="Gene3D" id="3.40.50.150">
    <property type="entry name" value="Vaccinia Virus protein VP39"/>
    <property type="match status" value="1"/>
</dbReference>
<protein>
    <submittedName>
        <fullName evidence="1">Class I SAM-dependent methyltransferase</fullName>
    </submittedName>
</protein>
<keyword evidence="1" id="KW-0489">Methyltransferase</keyword>
<dbReference type="AlphaFoldDB" id="A0A437ME64"/>
<dbReference type="SUPFAM" id="SSF53335">
    <property type="entry name" value="S-adenosyl-L-methionine-dependent methyltransferases"/>
    <property type="match status" value="1"/>
</dbReference>
<dbReference type="OrthoDB" id="9795498at2"/>
<accession>A0A437ME64</accession>
<proteinExistence type="predicted"/>
<keyword evidence="2" id="KW-1185">Reference proteome</keyword>
<evidence type="ECO:0000313" key="1">
    <source>
        <dbReference type="EMBL" id="RVT95916.1"/>
    </source>
</evidence>
<dbReference type="Proteomes" id="UP000282957">
    <property type="component" value="Unassembled WGS sequence"/>
</dbReference>
<reference evidence="1 2" key="1">
    <citation type="submission" date="2019-01" db="EMBL/GenBank/DDBJ databases">
        <authorList>
            <person name="Chen W.-M."/>
        </authorList>
    </citation>
    <scope>NUCLEOTIDE SEQUENCE [LARGE SCALE GENOMIC DNA]</scope>
    <source>
        <strain evidence="1 2">CCP-6</strain>
    </source>
</reference>
<name>A0A437ME64_9PROT</name>
<dbReference type="RefSeq" id="WP_127787851.1">
    <property type="nucleotide sequence ID" value="NZ_SACL01000004.1"/>
</dbReference>